<feature type="signal peptide" evidence="1">
    <location>
        <begin position="1"/>
        <end position="31"/>
    </location>
</feature>
<dbReference type="Proteomes" id="UP000199580">
    <property type="component" value="Unassembled WGS sequence"/>
</dbReference>
<accession>A0A1G8YRP1</accession>
<evidence type="ECO:0000313" key="3">
    <source>
        <dbReference type="EMBL" id="SDK05461.1"/>
    </source>
</evidence>
<dbReference type="OrthoDB" id="1236981at2"/>
<dbReference type="STRING" id="1128970.SAMN04487935_2450"/>
<keyword evidence="4" id="KW-1185">Reference proteome</keyword>
<sequence length="2132" mass="219841">MRMRIITLSKKNIFHSFFCLAFLLCLTFSHAQCPTVSNPTQSFCDNPYPTIASLVATNNGSGIVWYDTATSTTALSNSIALIDGEDYFADDNTGTCGIRQRVVVSVVSAPVVQPRTQGFCARSTIADIQVVGNMVRWYAAATGGSPLSPATVLTDNTLYYASQINPVTGCETSRRSVLVLVRILPAPTGNTAQQFCAQPPPTVANLTANGSNIRWYLSPSSGVELSPTTLLIEGQTYYAATSDDLCESATRLGVSVAFTQPNNAGINGQRNLCISDVPSTPPFNLFNLLGGTPHTIGTWTGPLATTNGHLGTVNIASLTTAGSPYVFTYTVTSGVCPTVTSTVTINILPLPVAALSISNLNICSGENSNIIITGTPNAIVTYTVGGVIRMVTIPASGSITIPGTYTTVTEIKLVSVATTGTPSCSQILTQSFTINVLPLPTATVSISIPLICSAGSTKVTFTGTPGATVTYTENGTIRTIVLNASGTAFIDINPTITTTYAIVSVTSAGPPSCTQPIIGQNATVTVIPPPIANISVVAADICLGSNAIVTITGTPNATVVYTINGSSRTIVLNAAGIYIVPPASYTENTVFVLVSVTTAGLPACTQLLTGRQVNINVRTLPTAAISLSADTICAGGTSVVHITGTPNADVVYTENGISHTIRLDGNGVYQLPAANYTVQTEFIVVSVTSTLAPFCTNNIDQHVILNVVPLPTVTSIVPDASPICAGTTATVRITGTPGAIVTYTENGVSHTITINASGFAEITQAFAITTVFIPISVTTSGSPGCSQPVTGLSATITVIPLPTASISATADTICSGQNVTVTITGTPNATVVYTVNGSTRTITLSPTGTYTVPTAAYTEDTEFVLVSISTPPTPVCIQLLTQRITITVLPLPTATMSVLPLVICANENATLTFNGTPNAIITYTANGNTLTIPLDGEGHGSTTIPYTVSTRFELVSAATTGSPGCNQPIFGNADLTVIPLPIASIVIDPATICSGGTATVRITGTPNAIVTYSQNSIVETVTLNASGIFNIPGTFTTAVHFVLISVTTTGTPSCINVLNIPADLNVIPLPTASLFIPTGSICAGSSVRATISGTPGAIVTYTQNGTSHTVTLNASGIYFIDGSYTENTTFILTNVALPAPLNCSQTLSETRTITVSQPPIAGNSTSIEMCSNSNPINLFSLLGTAAQTGGSWLPALASGTGIFNPAIDPAGQYQYIVLGTAPCPNAVAIVNVTIKPQANAGNDVIRTLCSNQDPVDLFVLLGPDAQTGGTWSPALSSGTGFFNPAVDVAQIYTYTVLGTFPCPNDQAQVAISITPGPDAGLPGNAAFCVNSAPADLFLNLNGTPQIGGTWSPALASGTGVFNPAVDAAGIYTYTFAGSQPCDDDTATVTVTINPIPDAGEPGIAPALCSNFPAVDLFTFLNGTPQTGGIWTPTLASNSGIFNPQIDAPGIYTYTVGSELCQRDSATVTVNVTRSPNAGGLNAPLLINACITNNAVNLFSGLNGTQDAGGIWTNNATGNVVSNIFNATIGAGTYEFTYTVTGGVSPCESDRAVVRVIVSSVPDAGAFIGLPQNFCNASGTLDLFNLIRSYQTGGDWVDTAGLVVNNIVNLNTLIPGNYTFTYQITNACGTDSEIVNFTVRANPVLTSANITVNMPVCAGSDAIVTFNGLPDADYVLTYILSGTNILAEEAINITIASGTGTFVINAADIPNLGLTTIAFTNIGNITTTCVMALTNVSADFRILPISNLENTNLSIANVCLGSSTTVAISNATGLADGSYIFNISLPTATPPTAVTSAVNILGGVGSFTLPASFFPTAGIYALTISGINSLTGCSNATENATASFQIFPVPNTTGATATAAASCANFSNEVFITNASGLADGVYNINYQLSGANASAGTVSVTIVSGSGSFTIPATEFANPGTQTLIIAQLTSVNGLCGATGTAFNPLIFTISEAGTPTIISDGGEFCLRDNPTVADLSANISSPDPVIWYNAAENGTAYNDTDLLVNGGIYYASSNTASGCESSVRLRVEVDLTKCDDLIIPDGFSPNGDGINDQFVINALFELYPNFKLEIYNRYGNILYKGNKNTPNWDGTSNEGGLKMGDKTLPPGVYFYILEFNDGIKNPKQGRIYLSR</sequence>
<dbReference type="Pfam" id="PF13585">
    <property type="entry name" value="CHU_C"/>
    <property type="match status" value="1"/>
</dbReference>
<reference evidence="3 4" key="1">
    <citation type="submission" date="2016-10" db="EMBL/GenBank/DDBJ databases">
        <authorList>
            <person name="de Groot N.N."/>
        </authorList>
    </citation>
    <scope>NUCLEOTIDE SEQUENCE [LARGE SCALE GENOMIC DNA]</scope>
    <source>
        <strain evidence="3 4">CGMCC 1.10076</strain>
    </source>
</reference>
<protein>
    <submittedName>
        <fullName evidence="3">Gliding motility-associated C-terminal domain-containing protein</fullName>
    </submittedName>
</protein>
<dbReference type="NCBIfam" id="TIGR04131">
    <property type="entry name" value="Bac_Flav_CTERM"/>
    <property type="match status" value="1"/>
</dbReference>
<keyword evidence="1" id="KW-0732">Signal</keyword>
<dbReference type="Pfam" id="PF19081">
    <property type="entry name" value="Ig_7"/>
    <property type="match status" value="1"/>
</dbReference>
<name>A0A1G8YRP1_9FLAO</name>
<evidence type="ECO:0000256" key="1">
    <source>
        <dbReference type="SAM" id="SignalP"/>
    </source>
</evidence>
<dbReference type="InterPro" id="IPR044023">
    <property type="entry name" value="Ig_7"/>
</dbReference>
<dbReference type="InterPro" id="IPR026341">
    <property type="entry name" value="T9SS_type_B"/>
</dbReference>
<evidence type="ECO:0000313" key="4">
    <source>
        <dbReference type="Proteomes" id="UP000199580"/>
    </source>
</evidence>
<dbReference type="EMBL" id="FNEZ01000003">
    <property type="protein sequence ID" value="SDK05461.1"/>
    <property type="molecule type" value="Genomic_DNA"/>
</dbReference>
<evidence type="ECO:0000259" key="2">
    <source>
        <dbReference type="Pfam" id="PF19081"/>
    </source>
</evidence>
<feature type="domain" description="Ig-like" evidence="2">
    <location>
        <begin position="109"/>
        <end position="181"/>
    </location>
</feature>
<proteinExistence type="predicted"/>
<feature type="chain" id="PRO_5011758783" evidence="1">
    <location>
        <begin position="32"/>
        <end position="2132"/>
    </location>
</feature>
<organism evidence="3 4">
    <name type="scientific">Flavobacterium noncentrifugens</name>
    <dbReference type="NCBI Taxonomy" id="1128970"/>
    <lineage>
        <taxon>Bacteria</taxon>
        <taxon>Pseudomonadati</taxon>
        <taxon>Bacteroidota</taxon>
        <taxon>Flavobacteriia</taxon>
        <taxon>Flavobacteriales</taxon>
        <taxon>Flavobacteriaceae</taxon>
        <taxon>Flavobacterium</taxon>
    </lineage>
</organism>
<gene>
    <name evidence="3" type="ORF">SAMN04487935_2450</name>
</gene>